<gene>
    <name evidence="3" type="ORF">RDB_LOCUS111570</name>
</gene>
<dbReference type="EMBL" id="CAJMWW010000114">
    <property type="protein sequence ID" value="CAE6445713.1"/>
    <property type="molecule type" value="Genomic_DNA"/>
</dbReference>
<feature type="region of interest" description="Disordered" evidence="1">
    <location>
        <begin position="306"/>
        <end position="333"/>
    </location>
</feature>
<accession>A0A8H3B1P6</accession>
<feature type="transmembrane region" description="Helical" evidence="2">
    <location>
        <begin position="113"/>
        <end position="140"/>
    </location>
</feature>
<organism evidence="3 4">
    <name type="scientific">Rhizoctonia solani</name>
    <dbReference type="NCBI Taxonomy" id="456999"/>
    <lineage>
        <taxon>Eukaryota</taxon>
        <taxon>Fungi</taxon>
        <taxon>Dikarya</taxon>
        <taxon>Basidiomycota</taxon>
        <taxon>Agaricomycotina</taxon>
        <taxon>Agaricomycetes</taxon>
        <taxon>Cantharellales</taxon>
        <taxon>Ceratobasidiaceae</taxon>
        <taxon>Rhizoctonia</taxon>
    </lineage>
</organism>
<name>A0A8H3B1P6_9AGAM</name>
<feature type="compositionally biased region" description="Basic and acidic residues" evidence="1">
    <location>
        <begin position="316"/>
        <end position="333"/>
    </location>
</feature>
<feature type="transmembrane region" description="Helical" evidence="2">
    <location>
        <begin position="81"/>
        <end position="101"/>
    </location>
</feature>
<evidence type="ECO:0000256" key="2">
    <source>
        <dbReference type="SAM" id="Phobius"/>
    </source>
</evidence>
<evidence type="ECO:0000313" key="4">
    <source>
        <dbReference type="Proteomes" id="UP000663841"/>
    </source>
</evidence>
<keyword evidence="2" id="KW-1133">Transmembrane helix</keyword>
<feature type="transmembrane region" description="Helical" evidence="2">
    <location>
        <begin position="224"/>
        <end position="246"/>
    </location>
</feature>
<comment type="caution">
    <text evidence="3">The sequence shown here is derived from an EMBL/GenBank/DDBJ whole genome shotgun (WGS) entry which is preliminary data.</text>
</comment>
<feature type="transmembrane region" description="Helical" evidence="2">
    <location>
        <begin position="12"/>
        <end position="37"/>
    </location>
</feature>
<feature type="transmembrane region" description="Helical" evidence="2">
    <location>
        <begin position="188"/>
        <end position="212"/>
    </location>
</feature>
<feature type="transmembrane region" description="Helical" evidence="2">
    <location>
        <begin position="152"/>
        <end position="176"/>
    </location>
</feature>
<dbReference type="AlphaFoldDB" id="A0A8H3B1P6"/>
<keyword evidence="2" id="KW-0472">Membrane</keyword>
<protein>
    <submittedName>
        <fullName evidence="3">Uncharacterized protein</fullName>
    </submittedName>
</protein>
<evidence type="ECO:0000313" key="3">
    <source>
        <dbReference type="EMBL" id="CAE6445713.1"/>
    </source>
</evidence>
<dbReference type="PANTHER" id="PTHR40465">
    <property type="entry name" value="CHROMOSOME 1, WHOLE GENOME SHOTGUN SEQUENCE"/>
    <property type="match status" value="1"/>
</dbReference>
<dbReference type="Proteomes" id="UP000663841">
    <property type="component" value="Unassembled WGS sequence"/>
</dbReference>
<proteinExistence type="predicted"/>
<reference evidence="3" key="1">
    <citation type="submission" date="2021-01" db="EMBL/GenBank/DDBJ databases">
        <authorList>
            <person name="Kaushik A."/>
        </authorList>
    </citation>
    <scope>NUCLEOTIDE SEQUENCE</scope>
    <source>
        <strain evidence="3">AG3-T5</strain>
    </source>
</reference>
<feature type="compositionally biased region" description="Low complexity" evidence="1">
    <location>
        <begin position="306"/>
        <end position="315"/>
    </location>
</feature>
<sequence length="351" mass="38227">MTSRVYELEPRYLLALVVIQCVVQGILIPMLATFLSFNTAPKRSMRVKIYVIVVNALSLAQTIIAVVQGFDMLGVAPHRQILVTAHMYLTGIICTSIQVFFTHRCWKMFGKRILPIIPFLLLLLVSFVSGIMVVVCHSNLTGSSTARNKDVALAVCTGSSFALDLLMTATTIVFLYRTRTGLSEHAGLFTAIWQVMWASAVPPLVLMSITLINGYIVSGGPPPLTILSSGVNAKAFTLSLMISLLGQSHVRRRFDRAHPLQLPNVASLRGTMGVISEPVFASIVEATAEDYSSPLSNPLSVTTADLSQDSLSSDSNKNRLESDMSIEKPKEVEGSHVARLVHFLQDAKLPG</sequence>
<keyword evidence="2" id="KW-0812">Transmembrane</keyword>
<feature type="transmembrane region" description="Helical" evidence="2">
    <location>
        <begin position="49"/>
        <end position="69"/>
    </location>
</feature>
<dbReference type="PANTHER" id="PTHR40465:SF1">
    <property type="entry name" value="DUF6534 DOMAIN-CONTAINING PROTEIN"/>
    <property type="match status" value="1"/>
</dbReference>
<evidence type="ECO:0000256" key="1">
    <source>
        <dbReference type="SAM" id="MobiDB-lite"/>
    </source>
</evidence>